<sequence>MATTNVVRTVVGNSPAAADSANGAGAGAEAAIATPMLETATAATKILAQADLMAEAIFDSKDGQLKLIWGILFEATTVWGFENNSDSKQTFAGATIIHITELSSGFAGTRYKQES</sequence>
<organism evidence="1 2">
    <name type="scientific">Riccia sorocarpa</name>
    <dbReference type="NCBI Taxonomy" id="122646"/>
    <lineage>
        <taxon>Eukaryota</taxon>
        <taxon>Viridiplantae</taxon>
        <taxon>Streptophyta</taxon>
        <taxon>Embryophyta</taxon>
        <taxon>Marchantiophyta</taxon>
        <taxon>Marchantiopsida</taxon>
        <taxon>Marchantiidae</taxon>
        <taxon>Marchantiales</taxon>
        <taxon>Ricciaceae</taxon>
        <taxon>Riccia</taxon>
    </lineage>
</organism>
<comment type="caution">
    <text evidence="1">The sequence shown here is derived from an EMBL/GenBank/DDBJ whole genome shotgun (WGS) entry which is preliminary data.</text>
</comment>
<gene>
    <name evidence="1" type="ORF">R1sor_022760</name>
</gene>
<dbReference type="AlphaFoldDB" id="A0ABD3GRP8"/>
<name>A0ABD3GRP8_9MARC</name>
<dbReference type="EMBL" id="JBJQOH010000007">
    <property type="protein sequence ID" value="KAL3679804.1"/>
    <property type="molecule type" value="Genomic_DNA"/>
</dbReference>
<accession>A0ABD3GRP8</accession>
<evidence type="ECO:0000313" key="2">
    <source>
        <dbReference type="Proteomes" id="UP001633002"/>
    </source>
</evidence>
<evidence type="ECO:0000313" key="1">
    <source>
        <dbReference type="EMBL" id="KAL3679804.1"/>
    </source>
</evidence>
<keyword evidence="2" id="KW-1185">Reference proteome</keyword>
<reference evidence="1 2" key="1">
    <citation type="submission" date="2024-09" db="EMBL/GenBank/DDBJ databases">
        <title>Chromosome-scale assembly of Riccia sorocarpa.</title>
        <authorList>
            <person name="Paukszto L."/>
        </authorList>
    </citation>
    <scope>NUCLEOTIDE SEQUENCE [LARGE SCALE GENOMIC DNA]</scope>
    <source>
        <strain evidence="1">LP-2024</strain>
        <tissue evidence="1">Aerial parts of the thallus</tissue>
    </source>
</reference>
<proteinExistence type="predicted"/>
<protein>
    <submittedName>
        <fullName evidence="1">Uncharacterized protein</fullName>
    </submittedName>
</protein>
<dbReference type="Proteomes" id="UP001633002">
    <property type="component" value="Unassembled WGS sequence"/>
</dbReference>